<dbReference type="InterPro" id="IPR005624">
    <property type="entry name" value="PduO/GlcC-like"/>
</dbReference>
<dbReference type="Pfam" id="PF03928">
    <property type="entry name" value="HbpS-like"/>
    <property type="match status" value="1"/>
</dbReference>
<comment type="caution">
    <text evidence="1">The sequence shown here is derived from an EMBL/GenBank/DDBJ whole genome shotgun (WGS) entry which is preliminary data.</text>
</comment>
<protein>
    <submittedName>
        <fullName evidence="1">UPF0303 protein</fullName>
    </submittedName>
</protein>
<keyword evidence="2" id="KW-1185">Reference proteome</keyword>
<dbReference type="InterPro" id="IPR038084">
    <property type="entry name" value="PduO/GlcC-like_sf"/>
</dbReference>
<dbReference type="InterPro" id="IPR010371">
    <property type="entry name" value="YBR137W-like"/>
</dbReference>
<gene>
    <name evidence="1" type="ORF">GCM10017584_18210</name>
</gene>
<dbReference type="Proteomes" id="UP001142372">
    <property type="component" value="Unassembled WGS sequence"/>
</dbReference>
<dbReference type="Gene3D" id="3.30.450.150">
    <property type="entry name" value="Haem-degrading domain"/>
    <property type="match status" value="1"/>
</dbReference>
<reference evidence="1" key="2">
    <citation type="submission" date="2023-01" db="EMBL/GenBank/DDBJ databases">
        <authorList>
            <person name="Sun Q."/>
            <person name="Evtushenko L."/>
        </authorList>
    </citation>
    <scope>NUCLEOTIDE SEQUENCE</scope>
    <source>
        <strain evidence="1">VKM Ac-1401</strain>
    </source>
</reference>
<dbReference type="PANTHER" id="PTHR28255:SF1">
    <property type="entry name" value="UPF0303 PROTEIN YBR137W"/>
    <property type="match status" value="1"/>
</dbReference>
<proteinExistence type="predicted"/>
<sequence length="156" mass="16404">MAEATDRIAQLEAEEAGLVLTGFDRRDAWELGSRLARIAVEQGLPVVVDIRTSTGILFHASLPGATADNDSWVEKKSRTALRFELSTALLTAQAERDDIPFLSPGWLDPAVYTLAGGAVPIRVAGVGVVAVATVSGLASDVDHQLVVDAVRELAGA</sequence>
<dbReference type="RefSeq" id="WP_271176906.1">
    <property type="nucleotide sequence ID" value="NZ_BAAAJO010000005.1"/>
</dbReference>
<dbReference type="SUPFAM" id="SSF143744">
    <property type="entry name" value="GlcG-like"/>
    <property type="match status" value="1"/>
</dbReference>
<organism evidence="1 2">
    <name type="scientific">Leifsonia poae</name>
    <dbReference type="NCBI Taxonomy" id="110933"/>
    <lineage>
        <taxon>Bacteria</taxon>
        <taxon>Bacillati</taxon>
        <taxon>Actinomycetota</taxon>
        <taxon>Actinomycetes</taxon>
        <taxon>Micrococcales</taxon>
        <taxon>Microbacteriaceae</taxon>
        <taxon>Leifsonia</taxon>
    </lineage>
</organism>
<dbReference type="PIRSF" id="PIRSF008757">
    <property type="entry name" value="UCP008757"/>
    <property type="match status" value="1"/>
</dbReference>
<dbReference type="PANTHER" id="PTHR28255">
    <property type="match status" value="1"/>
</dbReference>
<name>A0A9W6M005_9MICO</name>
<dbReference type="EMBL" id="BSEN01000006">
    <property type="protein sequence ID" value="GLJ76247.1"/>
    <property type="molecule type" value="Genomic_DNA"/>
</dbReference>
<evidence type="ECO:0000313" key="2">
    <source>
        <dbReference type="Proteomes" id="UP001142372"/>
    </source>
</evidence>
<reference evidence="1" key="1">
    <citation type="journal article" date="2014" name="Int. J. Syst. Evol. Microbiol.">
        <title>Complete genome sequence of Corynebacterium casei LMG S-19264T (=DSM 44701T), isolated from a smear-ripened cheese.</title>
        <authorList>
            <consortium name="US DOE Joint Genome Institute (JGI-PGF)"/>
            <person name="Walter F."/>
            <person name="Albersmeier A."/>
            <person name="Kalinowski J."/>
            <person name="Ruckert C."/>
        </authorList>
    </citation>
    <scope>NUCLEOTIDE SEQUENCE</scope>
    <source>
        <strain evidence="1">VKM Ac-1401</strain>
    </source>
</reference>
<dbReference type="AlphaFoldDB" id="A0A9W6M005"/>
<evidence type="ECO:0000313" key="1">
    <source>
        <dbReference type="EMBL" id="GLJ76247.1"/>
    </source>
</evidence>
<accession>A0A9W6M005</accession>